<dbReference type="EMBL" id="JAUHHV010000005">
    <property type="protein sequence ID" value="KAK1424161.1"/>
    <property type="molecule type" value="Genomic_DNA"/>
</dbReference>
<dbReference type="Proteomes" id="UP001229421">
    <property type="component" value="Unassembled WGS sequence"/>
</dbReference>
<feature type="compositionally biased region" description="Acidic residues" evidence="1">
    <location>
        <begin position="100"/>
        <end position="124"/>
    </location>
</feature>
<proteinExistence type="predicted"/>
<feature type="region of interest" description="Disordered" evidence="1">
    <location>
        <begin position="1"/>
        <end position="128"/>
    </location>
</feature>
<protein>
    <submittedName>
        <fullName evidence="2">Uncharacterized protein</fullName>
    </submittedName>
</protein>
<feature type="compositionally biased region" description="Polar residues" evidence="1">
    <location>
        <begin position="35"/>
        <end position="45"/>
    </location>
</feature>
<gene>
    <name evidence="2" type="ORF">QVD17_19480</name>
</gene>
<evidence type="ECO:0000313" key="3">
    <source>
        <dbReference type="Proteomes" id="UP001229421"/>
    </source>
</evidence>
<keyword evidence="3" id="KW-1185">Reference proteome</keyword>
<evidence type="ECO:0000313" key="2">
    <source>
        <dbReference type="EMBL" id="KAK1424161.1"/>
    </source>
</evidence>
<name>A0AAD8KMQ6_TARER</name>
<dbReference type="AlphaFoldDB" id="A0AAD8KMQ6"/>
<sequence>MTGKKSVDNLPEQHSYRKNKMKEDEEKNNIKKQQRIMSQKTTHNHVNQEDANKDNMEREKGNRMDENVYMVDENGSRVDEEDTRVDESAYMVDGNGNHDTEDEGNDYENDDDVGCDLDDFESGSEVENGNVLEAAARKYRKRMKKSKMV</sequence>
<evidence type="ECO:0000256" key="1">
    <source>
        <dbReference type="SAM" id="MobiDB-lite"/>
    </source>
</evidence>
<reference evidence="2" key="1">
    <citation type="journal article" date="2023" name="bioRxiv">
        <title>Improved chromosome-level genome assembly for marigold (Tagetes erecta).</title>
        <authorList>
            <person name="Jiang F."/>
            <person name="Yuan L."/>
            <person name="Wang S."/>
            <person name="Wang H."/>
            <person name="Xu D."/>
            <person name="Wang A."/>
            <person name="Fan W."/>
        </authorList>
    </citation>
    <scope>NUCLEOTIDE SEQUENCE</scope>
    <source>
        <strain evidence="2">WSJ</strain>
        <tissue evidence="2">Leaf</tissue>
    </source>
</reference>
<accession>A0AAD8KMQ6</accession>
<feature type="compositionally biased region" description="Basic and acidic residues" evidence="1">
    <location>
        <begin position="46"/>
        <end position="66"/>
    </location>
</feature>
<organism evidence="2 3">
    <name type="scientific">Tagetes erecta</name>
    <name type="common">African marigold</name>
    <dbReference type="NCBI Taxonomy" id="13708"/>
    <lineage>
        <taxon>Eukaryota</taxon>
        <taxon>Viridiplantae</taxon>
        <taxon>Streptophyta</taxon>
        <taxon>Embryophyta</taxon>
        <taxon>Tracheophyta</taxon>
        <taxon>Spermatophyta</taxon>
        <taxon>Magnoliopsida</taxon>
        <taxon>eudicotyledons</taxon>
        <taxon>Gunneridae</taxon>
        <taxon>Pentapetalae</taxon>
        <taxon>asterids</taxon>
        <taxon>campanulids</taxon>
        <taxon>Asterales</taxon>
        <taxon>Asteraceae</taxon>
        <taxon>Asteroideae</taxon>
        <taxon>Heliantheae alliance</taxon>
        <taxon>Tageteae</taxon>
        <taxon>Tagetes</taxon>
    </lineage>
</organism>
<comment type="caution">
    <text evidence="2">The sequence shown here is derived from an EMBL/GenBank/DDBJ whole genome shotgun (WGS) entry which is preliminary data.</text>
</comment>